<evidence type="ECO:0000256" key="1">
    <source>
        <dbReference type="SAM" id="SignalP"/>
    </source>
</evidence>
<dbReference type="EMBL" id="GECZ01020432">
    <property type="protein sequence ID" value="JAS49337.1"/>
    <property type="molecule type" value="Transcribed_RNA"/>
</dbReference>
<organism evidence="2">
    <name type="scientific">Cuerna arida</name>
    <dbReference type="NCBI Taxonomy" id="1464854"/>
    <lineage>
        <taxon>Eukaryota</taxon>
        <taxon>Metazoa</taxon>
        <taxon>Ecdysozoa</taxon>
        <taxon>Arthropoda</taxon>
        <taxon>Hexapoda</taxon>
        <taxon>Insecta</taxon>
        <taxon>Pterygota</taxon>
        <taxon>Neoptera</taxon>
        <taxon>Paraneoptera</taxon>
        <taxon>Hemiptera</taxon>
        <taxon>Auchenorrhyncha</taxon>
        <taxon>Membracoidea</taxon>
        <taxon>Cicadellidae</taxon>
        <taxon>Cicadellinae</taxon>
        <taxon>Proconiini</taxon>
        <taxon>Cuerna</taxon>
    </lineage>
</organism>
<sequence length="233" mass="26727">MGAFYIVIASVLVNVFAQHVNVNIDSILPSSEAKEWRIQDYMGYLQQILSDDRHKLGNFQLSFPRALVYDGLTLRNGRITQYLTPTIPFGFYDRVMFHAKKNELFGVFQLYAPVMEIVYDFPGGQLTMTVTHGPVQIHMGIGTVNGGACRIERGHHDAFYFLDGRLKVDAQFSPNEFNSGQQIVNEMSKTWLPLLYKIIFDIRMQMFVSREKEKLLQNQKQYPLVSNICTSIS</sequence>
<name>A0A1B6FGM3_9HEMI</name>
<evidence type="ECO:0008006" key="3">
    <source>
        <dbReference type="Google" id="ProtNLM"/>
    </source>
</evidence>
<evidence type="ECO:0000313" key="2">
    <source>
        <dbReference type="EMBL" id="JAS49337.1"/>
    </source>
</evidence>
<accession>A0A1B6FGM3</accession>
<feature type="signal peptide" evidence="1">
    <location>
        <begin position="1"/>
        <end position="17"/>
    </location>
</feature>
<protein>
    <recommendedName>
        <fullName evidence="3">Lipid-binding serum glycoprotein N-terminal domain-containing protein</fullName>
    </recommendedName>
</protein>
<proteinExistence type="predicted"/>
<gene>
    <name evidence="2" type="ORF">g.33790</name>
</gene>
<dbReference type="AlphaFoldDB" id="A0A1B6FGM3"/>
<feature type="chain" id="PRO_5008582822" description="Lipid-binding serum glycoprotein N-terminal domain-containing protein" evidence="1">
    <location>
        <begin position="18"/>
        <end position="233"/>
    </location>
</feature>
<keyword evidence="1" id="KW-0732">Signal</keyword>
<reference evidence="2" key="1">
    <citation type="submission" date="2015-11" db="EMBL/GenBank/DDBJ databases">
        <title>De novo transcriptome assembly of four potential Pierce s Disease insect vectors from Arizona vineyards.</title>
        <authorList>
            <person name="Tassone E.E."/>
        </authorList>
    </citation>
    <scope>NUCLEOTIDE SEQUENCE</scope>
</reference>